<dbReference type="AlphaFoldDB" id="A0A1M7YS16"/>
<reference evidence="2" key="1">
    <citation type="submission" date="2016-12" db="EMBL/GenBank/DDBJ databases">
        <authorList>
            <person name="Rodrigo-Torres L."/>
            <person name="Arahal R.D."/>
            <person name="Lucena T."/>
        </authorList>
    </citation>
    <scope>NUCLEOTIDE SEQUENCE [LARGE SCALE GENOMIC DNA]</scope>
</reference>
<dbReference type="EMBL" id="FRFG01000014">
    <property type="protein sequence ID" value="SHO55421.1"/>
    <property type="molecule type" value="Genomic_DNA"/>
</dbReference>
<dbReference type="RefSeq" id="WP_159440310.1">
    <property type="nucleotide sequence ID" value="NZ_AP024898.1"/>
</dbReference>
<evidence type="ECO:0000313" key="1">
    <source>
        <dbReference type="EMBL" id="SHO55421.1"/>
    </source>
</evidence>
<sequence>MQTLQDPLDNYFKITDKLVKKMSEEEIRNEVNNSINRKINEQWIPQIRGISW</sequence>
<keyword evidence="2" id="KW-1185">Reference proteome</keyword>
<organism evidence="1 2">
    <name type="scientific">Vibrio quintilis</name>
    <dbReference type="NCBI Taxonomy" id="1117707"/>
    <lineage>
        <taxon>Bacteria</taxon>
        <taxon>Pseudomonadati</taxon>
        <taxon>Pseudomonadota</taxon>
        <taxon>Gammaproteobacteria</taxon>
        <taxon>Vibrionales</taxon>
        <taxon>Vibrionaceae</taxon>
        <taxon>Vibrio</taxon>
    </lineage>
</organism>
<dbReference type="STRING" id="1117707.VQ7734_01149"/>
<name>A0A1M7YS16_9VIBR</name>
<dbReference type="Proteomes" id="UP000184600">
    <property type="component" value="Unassembled WGS sequence"/>
</dbReference>
<evidence type="ECO:0000313" key="2">
    <source>
        <dbReference type="Proteomes" id="UP000184600"/>
    </source>
</evidence>
<gene>
    <name evidence="1" type="ORF">VQ7734_01149</name>
</gene>
<proteinExistence type="predicted"/>
<protein>
    <submittedName>
        <fullName evidence="1">Uncharacterized protein</fullName>
    </submittedName>
</protein>
<accession>A0A1M7YS16</accession>